<dbReference type="Gene3D" id="1.20.5.170">
    <property type="match status" value="1"/>
</dbReference>
<keyword evidence="7" id="KW-0175">Coiled coil</keyword>
<organism evidence="9 10">
    <name type="scientific">Halocaridina rubra</name>
    <name type="common">Hawaiian red shrimp</name>
    <dbReference type="NCBI Taxonomy" id="373956"/>
    <lineage>
        <taxon>Eukaryota</taxon>
        <taxon>Metazoa</taxon>
        <taxon>Ecdysozoa</taxon>
        <taxon>Arthropoda</taxon>
        <taxon>Crustacea</taxon>
        <taxon>Multicrustacea</taxon>
        <taxon>Malacostraca</taxon>
        <taxon>Eumalacostraca</taxon>
        <taxon>Eucarida</taxon>
        <taxon>Decapoda</taxon>
        <taxon>Pleocyemata</taxon>
        <taxon>Caridea</taxon>
        <taxon>Atyoidea</taxon>
        <taxon>Atyidae</taxon>
        <taxon>Halocaridina</taxon>
    </lineage>
</organism>
<evidence type="ECO:0000313" key="10">
    <source>
        <dbReference type="Proteomes" id="UP001381693"/>
    </source>
</evidence>
<keyword evidence="3" id="KW-0132">Cell division</keyword>
<dbReference type="GO" id="GO:0051315">
    <property type="term" value="P:attachment of mitotic spindle microtubules to kinetochore"/>
    <property type="evidence" value="ECO:0007669"/>
    <property type="project" value="TreeGrafter"/>
</dbReference>
<evidence type="ECO:0000256" key="6">
    <source>
        <dbReference type="ARBA" id="ARBA00023306"/>
    </source>
</evidence>
<dbReference type="Gene3D" id="6.10.250.90">
    <property type="match status" value="1"/>
</dbReference>
<keyword evidence="4" id="KW-0498">Mitosis</keyword>
<keyword evidence="6" id="KW-0131">Cell cycle</keyword>
<dbReference type="EMBL" id="JAXCGZ010005830">
    <property type="protein sequence ID" value="KAK7080660.1"/>
    <property type="molecule type" value="Genomic_DNA"/>
</dbReference>
<protein>
    <submittedName>
        <fullName evidence="9">Mitotic spindle assembly checkpoint protein MAD1</fullName>
    </submittedName>
</protein>
<feature type="coiled-coil region" evidence="7">
    <location>
        <begin position="244"/>
        <end position="653"/>
    </location>
</feature>
<dbReference type="SUPFAM" id="SSF75704">
    <property type="entry name" value="Mitotic arrest deficient-like 1, Mad1"/>
    <property type="match status" value="1"/>
</dbReference>
<evidence type="ECO:0000256" key="5">
    <source>
        <dbReference type="ARBA" id="ARBA00023242"/>
    </source>
</evidence>
<feature type="coiled-coil region" evidence="7">
    <location>
        <begin position="114"/>
        <end position="169"/>
    </location>
</feature>
<evidence type="ECO:0000256" key="4">
    <source>
        <dbReference type="ARBA" id="ARBA00022776"/>
    </source>
</evidence>
<keyword evidence="10" id="KW-1185">Reference proteome</keyword>
<evidence type="ECO:0000313" key="9">
    <source>
        <dbReference type="EMBL" id="KAK7080660.1"/>
    </source>
</evidence>
<comment type="subcellular location">
    <subcellularLocation>
        <location evidence="1">Nucleus</location>
    </subcellularLocation>
</comment>
<dbReference type="PANTHER" id="PTHR23168">
    <property type="entry name" value="MITOTIC SPINDLE ASSEMBLY CHECKPOINT PROTEIN MAD1 MITOTIC ARREST DEFICIENT-LIKE PROTEIN 1"/>
    <property type="match status" value="1"/>
</dbReference>
<dbReference type="AlphaFoldDB" id="A0AAN8XLF0"/>
<dbReference type="InterPro" id="IPR008672">
    <property type="entry name" value="Mad1"/>
</dbReference>
<comment type="similarity">
    <text evidence="2">Belongs to the MAD1 family.</text>
</comment>
<dbReference type="FunFam" id="3.30.457.60:FF:000002">
    <property type="entry name" value="Mitotic spindle assembly checkpoint protein MAD1"/>
    <property type="match status" value="1"/>
</dbReference>
<dbReference type="PANTHER" id="PTHR23168:SF0">
    <property type="entry name" value="MITOTIC SPINDLE ASSEMBLY CHECKPOINT PROTEIN MAD1"/>
    <property type="match status" value="1"/>
</dbReference>
<comment type="caution">
    <text evidence="9">The sequence shown here is derived from an EMBL/GenBank/DDBJ whole genome shotgun (WGS) entry which is preliminary data.</text>
</comment>
<dbReference type="Proteomes" id="UP001381693">
    <property type="component" value="Unassembled WGS sequence"/>
</dbReference>
<evidence type="ECO:0000256" key="8">
    <source>
        <dbReference type="SAM" id="MobiDB-lite"/>
    </source>
</evidence>
<dbReference type="Pfam" id="PF05557">
    <property type="entry name" value="MAD"/>
    <property type="match status" value="1"/>
</dbReference>
<evidence type="ECO:0000256" key="3">
    <source>
        <dbReference type="ARBA" id="ARBA00022618"/>
    </source>
</evidence>
<dbReference type="GO" id="GO:0005635">
    <property type="term" value="C:nuclear envelope"/>
    <property type="evidence" value="ECO:0007669"/>
    <property type="project" value="TreeGrafter"/>
</dbReference>
<evidence type="ECO:0000256" key="1">
    <source>
        <dbReference type="ARBA" id="ARBA00004123"/>
    </source>
</evidence>
<accession>A0AAN8XLF0</accession>
<reference evidence="9 10" key="1">
    <citation type="submission" date="2023-11" db="EMBL/GenBank/DDBJ databases">
        <title>Halocaridina rubra genome assembly.</title>
        <authorList>
            <person name="Smith C."/>
        </authorList>
    </citation>
    <scope>NUCLEOTIDE SEQUENCE [LARGE SCALE GENOMIC DNA]</scope>
    <source>
        <strain evidence="9">EP-1</strain>
        <tissue evidence="9">Whole</tissue>
    </source>
</reference>
<dbReference type="GO" id="GO:0007094">
    <property type="term" value="P:mitotic spindle assembly checkpoint signaling"/>
    <property type="evidence" value="ECO:0007669"/>
    <property type="project" value="InterPro"/>
</dbReference>
<gene>
    <name evidence="9" type="primary">MAD1L1</name>
    <name evidence="9" type="ORF">SK128_012963</name>
</gene>
<keyword evidence="5" id="KW-0539">Nucleus</keyword>
<proteinExistence type="inferred from homology"/>
<name>A0AAN8XLF0_HALRR</name>
<dbReference type="GO" id="GO:0051301">
    <property type="term" value="P:cell division"/>
    <property type="evidence" value="ECO:0007669"/>
    <property type="project" value="UniProtKB-KW"/>
</dbReference>
<dbReference type="Gene3D" id="3.30.457.60">
    <property type="match status" value="1"/>
</dbReference>
<dbReference type="GO" id="GO:0000776">
    <property type="term" value="C:kinetochore"/>
    <property type="evidence" value="ECO:0007669"/>
    <property type="project" value="TreeGrafter"/>
</dbReference>
<evidence type="ECO:0000256" key="7">
    <source>
        <dbReference type="SAM" id="Coils"/>
    </source>
</evidence>
<dbReference type="GO" id="GO:0072686">
    <property type="term" value="C:mitotic spindle"/>
    <property type="evidence" value="ECO:0007669"/>
    <property type="project" value="TreeGrafter"/>
</dbReference>
<sequence>MDESPEPTVIMKTLKDFNQFISGGSNKGRESSFGVTGSSRQRLSFSEANASVTSDPLSFLGEPGAESLPPVSKKRHYDTLTGLDVCKRFRDKDVELLDAKSTITMLKGRLHNMEVTYKRNQAESEQELENYKRKQIRDKELIDDLQHKIKQLQTQHQEYQEEMRKVKHSCNRTTHEVESRLISLQNEHLSENSRLNEETTMLQQRVLELESLLEEKIIEAENSQCHTDELMLQLETVEMKLRESVESQHQIEVLELQLKQAKSRIKDLELKQEEYADIEKQRKVFEVSVSKLSSVERENNKLKEENKFLNDTSINTKLLEEQLMNAKQKIMLLEARCEDVANIQAKADLYKNNLKQYEDIIMDELSLSQKPTLLELRNHIAKLKKEDKSLTESINELCASQKTLVICRMSVEKENRDLNAKVDKQQLAIQQNTQIIKRLQRKLLLLTQERDRLRTILGTYEAEQTINFSIVSQEKIDKLESTLDLYREELKLMEEELDEFYKSSIEGSQPLQRRERGVRVLSLEKKLEEAQAEVRRLTQENEGLTDKVESLTLKGDYNPAVTKVLHFKNNPLAEAVEKRENDLETLQKENNALRERVKLLEEGEQSDLTLKVGMKVATEGNSNKDILELQEQISSMETRNKRLMEAFKKKSQEMREAIYLLTGYRIDSTNENQYRLTNMYAESSEDYLMFELTADGQLQLLETPFSSAQEELVDIYLTSKHSFPALLSAITLELFGKQSMDSLYSASEGEMEGELDELDENILKRATVVSLQRNNVHEDDEEDDDMEGEEEEEEENEPGEEEEEEDGDLICLD</sequence>
<feature type="compositionally biased region" description="Acidic residues" evidence="8">
    <location>
        <begin position="778"/>
        <end position="813"/>
    </location>
</feature>
<feature type="region of interest" description="Disordered" evidence="8">
    <location>
        <begin position="770"/>
        <end position="813"/>
    </location>
</feature>
<evidence type="ECO:0000256" key="2">
    <source>
        <dbReference type="ARBA" id="ARBA00008029"/>
    </source>
</evidence>